<reference evidence="1 2" key="1">
    <citation type="submission" date="2019-12" db="EMBL/GenBank/DDBJ databases">
        <title>Chromosome-level assembly of the Caenorhabditis remanei genome.</title>
        <authorList>
            <person name="Teterina A.A."/>
            <person name="Willis J.H."/>
            <person name="Phillips P.C."/>
        </authorList>
    </citation>
    <scope>NUCLEOTIDE SEQUENCE [LARGE SCALE GENOMIC DNA]</scope>
    <source>
        <strain evidence="1 2">PX506</strain>
        <tissue evidence="1">Whole organism</tissue>
    </source>
</reference>
<evidence type="ECO:0000313" key="2">
    <source>
        <dbReference type="Proteomes" id="UP000483820"/>
    </source>
</evidence>
<comment type="caution">
    <text evidence="1">The sequence shown here is derived from an EMBL/GenBank/DDBJ whole genome shotgun (WGS) entry which is preliminary data.</text>
</comment>
<evidence type="ECO:0000313" key="1">
    <source>
        <dbReference type="EMBL" id="KAF1746181.1"/>
    </source>
</evidence>
<dbReference type="Proteomes" id="UP000483820">
    <property type="component" value="Chromosome X"/>
</dbReference>
<dbReference type="AlphaFoldDB" id="A0A6A5FUX0"/>
<protein>
    <submittedName>
        <fullName evidence="1">Uncharacterized protein</fullName>
    </submittedName>
</protein>
<dbReference type="RefSeq" id="XP_053578516.1">
    <property type="nucleotide sequence ID" value="XM_053734950.1"/>
</dbReference>
<gene>
    <name evidence="1" type="ORF">GCK72_022634</name>
</gene>
<accession>A0A6A5FUX0</accession>
<dbReference type="CTD" id="9827260"/>
<organism evidence="1 2">
    <name type="scientific">Caenorhabditis remanei</name>
    <name type="common">Caenorhabditis vulgaris</name>
    <dbReference type="NCBI Taxonomy" id="31234"/>
    <lineage>
        <taxon>Eukaryota</taxon>
        <taxon>Metazoa</taxon>
        <taxon>Ecdysozoa</taxon>
        <taxon>Nematoda</taxon>
        <taxon>Chromadorea</taxon>
        <taxon>Rhabditida</taxon>
        <taxon>Rhabditina</taxon>
        <taxon>Rhabditomorpha</taxon>
        <taxon>Rhabditoidea</taxon>
        <taxon>Rhabditidae</taxon>
        <taxon>Peloderinae</taxon>
        <taxon>Caenorhabditis</taxon>
    </lineage>
</organism>
<name>A0A6A5FUX0_CAERE</name>
<sequence>MTIRTYMQFTTMVYRYCTETYQLGFRACVNVMDRAQEDLKSIRGFIAVKVDAVTRNCQKIGWTRAAEIPQHRMGTF</sequence>
<dbReference type="EMBL" id="WUAV01000006">
    <property type="protein sequence ID" value="KAF1746181.1"/>
    <property type="molecule type" value="Genomic_DNA"/>
</dbReference>
<proteinExistence type="predicted"/>
<dbReference type="GeneID" id="9827260"/>
<dbReference type="KEGG" id="crq:GCK72_022634"/>